<dbReference type="PANTHER" id="PTHR39321:SF3">
    <property type="entry name" value="PHOSPHOPANTETHEINE ADENYLYLTRANSFERASE"/>
    <property type="match status" value="1"/>
</dbReference>
<keyword evidence="3" id="KW-0808">Transferase</keyword>
<keyword evidence="6" id="KW-0067">ATP-binding</keyword>
<evidence type="ECO:0000256" key="2">
    <source>
        <dbReference type="ARBA" id="ARBA00022642"/>
    </source>
</evidence>
<dbReference type="PANTHER" id="PTHR39321">
    <property type="entry name" value="NICOTINATE-NUCLEOTIDE ADENYLYLTRANSFERASE-RELATED"/>
    <property type="match status" value="1"/>
</dbReference>
<dbReference type="Pfam" id="PF01467">
    <property type="entry name" value="CTP_transf_like"/>
    <property type="match status" value="1"/>
</dbReference>
<evidence type="ECO:0000256" key="5">
    <source>
        <dbReference type="ARBA" id="ARBA00022741"/>
    </source>
</evidence>
<evidence type="ECO:0000256" key="4">
    <source>
        <dbReference type="ARBA" id="ARBA00022695"/>
    </source>
</evidence>
<accession>A0A381V0T1</accession>
<reference evidence="9" key="1">
    <citation type="submission" date="2018-05" db="EMBL/GenBank/DDBJ databases">
        <authorList>
            <person name="Lanie J.A."/>
            <person name="Ng W.-L."/>
            <person name="Kazmierczak K.M."/>
            <person name="Andrzejewski T.M."/>
            <person name="Davidsen T.M."/>
            <person name="Wayne K.J."/>
            <person name="Tettelin H."/>
            <person name="Glass J.I."/>
            <person name="Rusch D."/>
            <person name="Podicherti R."/>
            <person name="Tsui H.-C.T."/>
            <person name="Winkler M.E."/>
        </authorList>
    </citation>
    <scope>NUCLEOTIDE SEQUENCE</scope>
</reference>
<feature type="domain" description="Cytidyltransferase-like" evidence="8">
    <location>
        <begin position="2"/>
        <end position="158"/>
    </location>
</feature>
<dbReference type="InterPro" id="IPR005248">
    <property type="entry name" value="NadD/NMNAT"/>
</dbReference>
<evidence type="ECO:0000256" key="3">
    <source>
        <dbReference type="ARBA" id="ARBA00022679"/>
    </source>
</evidence>
<gene>
    <name evidence="9" type="ORF">METZ01_LOCUS86081</name>
</gene>
<keyword evidence="7" id="KW-0520">NAD</keyword>
<dbReference type="AlphaFoldDB" id="A0A381V0T1"/>
<proteinExistence type="predicted"/>
<name>A0A381V0T1_9ZZZZ</name>
<dbReference type="EMBL" id="UINC01007421">
    <property type="protein sequence ID" value="SVA33227.1"/>
    <property type="molecule type" value="Genomic_DNA"/>
</dbReference>
<dbReference type="GO" id="GO:0005524">
    <property type="term" value="F:ATP binding"/>
    <property type="evidence" value="ECO:0007669"/>
    <property type="project" value="UniProtKB-KW"/>
</dbReference>
<dbReference type="InterPro" id="IPR004821">
    <property type="entry name" value="Cyt_trans-like"/>
</dbReference>
<organism evidence="9">
    <name type="scientific">marine metagenome</name>
    <dbReference type="NCBI Taxonomy" id="408172"/>
    <lineage>
        <taxon>unclassified sequences</taxon>
        <taxon>metagenomes</taxon>
        <taxon>ecological metagenomes</taxon>
    </lineage>
</organism>
<keyword evidence="4" id="KW-0548">Nucleotidyltransferase</keyword>
<dbReference type="NCBIfam" id="TIGR00482">
    <property type="entry name" value="nicotinate (nicotinamide) nucleotide adenylyltransferase"/>
    <property type="match status" value="1"/>
</dbReference>
<evidence type="ECO:0000313" key="9">
    <source>
        <dbReference type="EMBL" id="SVA33227.1"/>
    </source>
</evidence>
<dbReference type="GO" id="GO:0070566">
    <property type="term" value="F:adenylyltransferase activity"/>
    <property type="evidence" value="ECO:0007669"/>
    <property type="project" value="UniProtKB-ARBA"/>
</dbReference>
<dbReference type="CDD" id="cd02165">
    <property type="entry name" value="NMNAT"/>
    <property type="match status" value="1"/>
</dbReference>
<sequence>VLLLPSRVSPHRSASARASDEDRLAMVRLAAAGNACLLPCDLELQSDRPSYTSNTLACLRDRGHLATQLFFIVGADAFAEIATWHDYPAVLEGAHFVIVARPGHAVSHLPAQLPALRGRMHPITDELRPGGVEVGTSPTIWLLDAVTPDISSTAIRRRLASGLSVTGLMPAEVIDYIERHRIYRSAHKTALT</sequence>
<dbReference type="Gene3D" id="3.40.50.620">
    <property type="entry name" value="HUPs"/>
    <property type="match status" value="1"/>
</dbReference>
<evidence type="ECO:0000259" key="8">
    <source>
        <dbReference type="Pfam" id="PF01467"/>
    </source>
</evidence>
<keyword evidence="5" id="KW-0547">Nucleotide-binding</keyword>
<evidence type="ECO:0000256" key="7">
    <source>
        <dbReference type="ARBA" id="ARBA00023027"/>
    </source>
</evidence>
<dbReference type="SUPFAM" id="SSF52374">
    <property type="entry name" value="Nucleotidylyl transferase"/>
    <property type="match status" value="1"/>
</dbReference>
<dbReference type="GO" id="GO:0009435">
    <property type="term" value="P:NAD+ biosynthetic process"/>
    <property type="evidence" value="ECO:0007669"/>
    <property type="project" value="UniProtKB-UniPathway"/>
</dbReference>
<evidence type="ECO:0000256" key="1">
    <source>
        <dbReference type="ARBA" id="ARBA00004790"/>
    </source>
</evidence>
<feature type="non-terminal residue" evidence="9">
    <location>
        <position position="1"/>
    </location>
</feature>
<evidence type="ECO:0000256" key="6">
    <source>
        <dbReference type="ARBA" id="ARBA00022840"/>
    </source>
</evidence>
<dbReference type="InterPro" id="IPR014729">
    <property type="entry name" value="Rossmann-like_a/b/a_fold"/>
</dbReference>
<dbReference type="UniPathway" id="UPA00253"/>
<protein>
    <recommendedName>
        <fullName evidence="8">Cytidyltransferase-like domain-containing protein</fullName>
    </recommendedName>
</protein>
<comment type="pathway">
    <text evidence="1">Cofactor biosynthesis; NAD(+) biosynthesis.</text>
</comment>
<keyword evidence="2" id="KW-0662">Pyridine nucleotide biosynthesis</keyword>